<organism evidence="4 5">
    <name type="scientific">Auraticoccus cholistanensis</name>
    <dbReference type="NCBI Taxonomy" id="2656650"/>
    <lineage>
        <taxon>Bacteria</taxon>
        <taxon>Bacillati</taxon>
        <taxon>Actinomycetota</taxon>
        <taxon>Actinomycetes</taxon>
        <taxon>Propionibacteriales</taxon>
        <taxon>Propionibacteriaceae</taxon>
        <taxon>Auraticoccus</taxon>
    </lineage>
</organism>
<feature type="transmembrane region" description="Helical" evidence="2">
    <location>
        <begin position="70"/>
        <end position="88"/>
    </location>
</feature>
<comment type="similarity">
    <text evidence="1">Belongs to the EamA transporter family.</text>
</comment>
<dbReference type="Pfam" id="PF00892">
    <property type="entry name" value="EamA"/>
    <property type="match status" value="2"/>
</dbReference>
<evidence type="ECO:0000313" key="5">
    <source>
        <dbReference type="Proteomes" id="UP000435304"/>
    </source>
</evidence>
<gene>
    <name evidence="4" type="ORF">GC722_04915</name>
</gene>
<feature type="transmembrane region" description="Helical" evidence="2">
    <location>
        <begin position="146"/>
        <end position="166"/>
    </location>
</feature>
<dbReference type="RefSeq" id="WP_156608432.1">
    <property type="nucleotide sequence ID" value="NZ_WPCU01000004.1"/>
</dbReference>
<name>A0A6A9URJ9_9ACTN</name>
<feature type="transmembrane region" description="Helical" evidence="2">
    <location>
        <begin position="178"/>
        <end position="198"/>
    </location>
</feature>
<reference evidence="4 5" key="1">
    <citation type="submission" date="2019-12" db="EMBL/GenBank/DDBJ databases">
        <title>Auraticoccus cholistani sp. nov., an actinomycete isolated from soil of Cholistan desert.</title>
        <authorList>
            <person name="Cheema M.T."/>
        </authorList>
    </citation>
    <scope>NUCLEOTIDE SEQUENCE [LARGE SCALE GENOMIC DNA]</scope>
    <source>
        <strain evidence="4 5">F435</strain>
    </source>
</reference>
<evidence type="ECO:0000256" key="1">
    <source>
        <dbReference type="ARBA" id="ARBA00007362"/>
    </source>
</evidence>
<dbReference type="InterPro" id="IPR000620">
    <property type="entry name" value="EamA_dom"/>
</dbReference>
<feature type="domain" description="EamA" evidence="3">
    <location>
        <begin position="149"/>
        <end position="283"/>
    </location>
</feature>
<dbReference type="PANTHER" id="PTHR22911">
    <property type="entry name" value="ACYL-MALONYL CONDENSING ENZYME-RELATED"/>
    <property type="match status" value="1"/>
</dbReference>
<dbReference type="PANTHER" id="PTHR22911:SF79">
    <property type="entry name" value="MOBA-LIKE NTP TRANSFERASE DOMAIN-CONTAINING PROTEIN"/>
    <property type="match status" value="1"/>
</dbReference>
<comment type="caution">
    <text evidence="4">The sequence shown here is derived from an EMBL/GenBank/DDBJ whole genome shotgun (WGS) entry which is preliminary data.</text>
</comment>
<keyword evidence="5" id="KW-1185">Reference proteome</keyword>
<feature type="transmembrane region" description="Helical" evidence="2">
    <location>
        <begin position="39"/>
        <end position="58"/>
    </location>
</feature>
<keyword evidence="2" id="KW-0812">Transmembrane</keyword>
<feature type="transmembrane region" description="Helical" evidence="2">
    <location>
        <begin position="94"/>
        <end position="114"/>
    </location>
</feature>
<keyword evidence="2" id="KW-0472">Membrane</keyword>
<protein>
    <submittedName>
        <fullName evidence="4">EamA family transporter</fullName>
    </submittedName>
</protein>
<feature type="transmembrane region" description="Helical" evidence="2">
    <location>
        <begin position="241"/>
        <end position="261"/>
    </location>
</feature>
<feature type="transmembrane region" description="Helical" evidence="2">
    <location>
        <begin position="121"/>
        <end position="140"/>
    </location>
</feature>
<dbReference type="InterPro" id="IPR037185">
    <property type="entry name" value="EmrE-like"/>
</dbReference>
<dbReference type="GO" id="GO:0016020">
    <property type="term" value="C:membrane"/>
    <property type="evidence" value="ECO:0007669"/>
    <property type="project" value="InterPro"/>
</dbReference>
<feature type="domain" description="EamA" evidence="3">
    <location>
        <begin position="6"/>
        <end position="139"/>
    </location>
</feature>
<dbReference type="Proteomes" id="UP000435304">
    <property type="component" value="Unassembled WGS sequence"/>
</dbReference>
<feature type="transmembrane region" description="Helical" evidence="2">
    <location>
        <begin position="210"/>
        <end position="234"/>
    </location>
</feature>
<dbReference type="SUPFAM" id="SSF103481">
    <property type="entry name" value="Multidrug resistance efflux transporter EmrE"/>
    <property type="match status" value="2"/>
</dbReference>
<feature type="transmembrane region" description="Helical" evidence="2">
    <location>
        <begin position="267"/>
        <end position="285"/>
    </location>
</feature>
<dbReference type="EMBL" id="WPCU01000004">
    <property type="protein sequence ID" value="MVA75373.1"/>
    <property type="molecule type" value="Genomic_DNA"/>
</dbReference>
<keyword evidence="2" id="KW-1133">Transmembrane helix</keyword>
<proteinExistence type="inferred from homology"/>
<evidence type="ECO:0000313" key="4">
    <source>
        <dbReference type="EMBL" id="MVA75373.1"/>
    </source>
</evidence>
<dbReference type="AlphaFoldDB" id="A0A6A9URJ9"/>
<evidence type="ECO:0000259" key="3">
    <source>
        <dbReference type="Pfam" id="PF00892"/>
    </source>
</evidence>
<sequence>MTSTRLGVLLCAASALGYGLLGLFGRAATAAGASVPTTIAWRFGLAAVVLAAVVLLARRPLGRGRAVWQPLLMGAVVYSLQSSLYFWALTQIPAGLTALLLYTMPALVVVVELVRRTLRLSALLVVAVLAALGGVALTMTGPVERLSLPGVLAGLGSAVAYTVYYFSMQHLPPRTDWVASSLWVCVGAAASQAVVGAVRGTLDPAPGRELLLGSVLPMALLCTVVSLSLLMVGIRLAGPSVAAVASCVEPVSAVVIGALLLGDPFGTPQLLGAALVAGAVVVLGLRPGEPGGRLSPGRARSAAAPSR</sequence>
<accession>A0A6A9URJ9</accession>
<evidence type="ECO:0000256" key="2">
    <source>
        <dbReference type="SAM" id="Phobius"/>
    </source>
</evidence>